<dbReference type="PROSITE" id="PS00518">
    <property type="entry name" value="ZF_RING_1"/>
    <property type="match status" value="1"/>
</dbReference>
<comment type="caution">
    <text evidence="7">The sequence shown here is derived from an EMBL/GenBank/DDBJ whole genome shotgun (WGS) entry which is preliminary data.</text>
</comment>
<evidence type="ECO:0000313" key="8">
    <source>
        <dbReference type="Proteomes" id="UP001497623"/>
    </source>
</evidence>
<feature type="compositionally biased region" description="Pro residues" evidence="5">
    <location>
        <begin position="189"/>
        <end position="199"/>
    </location>
</feature>
<dbReference type="GO" id="GO:0008270">
    <property type="term" value="F:zinc ion binding"/>
    <property type="evidence" value="ECO:0007669"/>
    <property type="project" value="UniProtKB-KW"/>
</dbReference>
<organism evidence="7 8">
    <name type="scientific">Meganyctiphanes norvegica</name>
    <name type="common">Northern krill</name>
    <name type="synonym">Thysanopoda norvegica</name>
    <dbReference type="NCBI Taxonomy" id="48144"/>
    <lineage>
        <taxon>Eukaryota</taxon>
        <taxon>Metazoa</taxon>
        <taxon>Ecdysozoa</taxon>
        <taxon>Arthropoda</taxon>
        <taxon>Crustacea</taxon>
        <taxon>Multicrustacea</taxon>
        <taxon>Malacostraca</taxon>
        <taxon>Eumalacostraca</taxon>
        <taxon>Eucarida</taxon>
        <taxon>Euphausiacea</taxon>
        <taxon>Euphausiidae</taxon>
        <taxon>Meganyctiphanes</taxon>
    </lineage>
</organism>
<feature type="domain" description="RING-type" evidence="6">
    <location>
        <begin position="573"/>
        <end position="618"/>
    </location>
</feature>
<sequence length="631" mass="68966">MEHLSETLVLPKSEVDGNTEIIPKIELDPDTDVTYKNIDELVLMNTEALLLQPKLEFPIQNEIFPIQNEIDPTLTPKLEPGIELQSSVEPLLESKSESLIEPNSEPHAEPKSESVSEGAALDTSLIEPALLAQDEYSNATSDDSDELPNLSVDEEDSAMDSLFRNIPEVMESTPMTLEAEASTSSPSPSTSPSPSPSPASSPITITEELPSTAAAAEATAAPLIEEIVDVESDIPQVVDLTEEEGSADIDIVEVLQVEENVIYDGSVLRSEERKRRRRRKRERREQRAYNSISDSAYNNETIEINDVDTDVEDEGPSTSHLGGACAPPPTVTVDIEAFTVPESPPDRLSPPPLRQMHNANNDIPFMNNNTQNHNIEIDFQDPNLLFGNLLGSPMLEHVDDGIPFLRANSPDIFPMPQMGEQHHPEQVVRPLSPQLFDLIPMERPPRPVRRTRMATRNAAAAAAAADRSRSRSPLGGGGGDDDDGGGAAVAANYAAFERLLGGDLNHDPPAAGPPRMLMGIPDFPHNSNMDMQHLHMHLPLQPQPRPPIHPPAAAVPIPPRRPSPPPRAGSLSCPICLDTLGSIQAQRRNLVSTVCGHVFCSHCLEESLKARKECPTCRKKLTKKQYHPIYI</sequence>
<dbReference type="EMBL" id="CAXKWB010026017">
    <property type="protein sequence ID" value="CAL4129316.1"/>
    <property type="molecule type" value="Genomic_DNA"/>
</dbReference>
<dbReference type="Gene3D" id="3.30.40.10">
    <property type="entry name" value="Zinc/RING finger domain, C3HC4 (zinc finger)"/>
    <property type="match status" value="1"/>
</dbReference>
<feature type="region of interest" description="Disordered" evidence="5">
    <location>
        <begin position="88"/>
        <end position="119"/>
    </location>
</feature>
<feature type="region of interest" description="Disordered" evidence="5">
    <location>
        <begin position="176"/>
        <end position="204"/>
    </location>
</feature>
<dbReference type="AlphaFoldDB" id="A0AAV2RQA7"/>
<feature type="compositionally biased region" description="Acidic residues" evidence="5">
    <location>
        <begin position="142"/>
        <end position="155"/>
    </location>
</feature>
<dbReference type="InterPro" id="IPR013083">
    <property type="entry name" value="Znf_RING/FYVE/PHD"/>
</dbReference>
<dbReference type="SMART" id="SM00184">
    <property type="entry name" value="RING"/>
    <property type="match status" value="1"/>
</dbReference>
<keyword evidence="2 4" id="KW-0863">Zinc-finger</keyword>
<evidence type="ECO:0000313" key="7">
    <source>
        <dbReference type="EMBL" id="CAL4129316.1"/>
    </source>
</evidence>
<evidence type="ECO:0000256" key="5">
    <source>
        <dbReference type="SAM" id="MobiDB-lite"/>
    </source>
</evidence>
<dbReference type="PANTHER" id="PTHR23041">
    <property type="entry name" value="RING FINGER DOMAIN-CONTAINING"/>
    <property type="match status" value="1"/>
</dbReference>
<dbReference type="InterPro" id="IPR047134">
    <property type="entry name" value="RNF4"/>
</dbReference>
<proteinExistence type="predicted"/>
<evidence type="ECO:0000256" key="1">
    <source>
        <dbReference type="ARBA" id="ARBA00022723"/>
    </source>
</evidence>
<evidence type="ECO:0000256" key="3">
    <source>
        <dbReference type="ARBA" id="ARBA00022833"/>
    </source>
</evidence>
<accession>A0AAV2RQA7</accession>
<evidence type="ECO:0000259" key="6">
    <source>
        <dbReference type="PROSITE" id="PS50089"/>
    </source>
</evidence>
<evidence type="ECO:0000256" key="4">
    <source>
        <dbReference type="PROSITE-ProRule" id="PRU00175"/>
    </source>
</evidence>
<dbReference type="PROSITE" id="PS50089">
    <property type="entry name" value="ZF_RING_2"/>
    <property type="match status" value="1"/>
</dbReference>
<reference evidence="7 8" key="1">
    <citation type="submission" date="2024-05" db="EMBL/GenBank/DDBJ databases">
        <authorList>
            <person name="Wallberg A."/>
        </authorList>
    </citation>
    <scope>NUCLEOTIDE SEQUENCE [LARGE SCALE GENOMIC DNA]</scope>
</reference>
<evidence type="ECO:0000256" key="2">
    <source>
        <dbReference type="ARBA" id="ARBA00022771"/>
    </source>
</evidence>
<dbReference type="InterPro" id="IPR017907">
    <property type="entry name" value="Znf_RING_CS"/>
</dbReference>
<keyword evidence="8" id="KW-1185">Reference proteome</keyword>
<dbReference type="Proteomes" id="UP001497623">
    <property type="component" value="Unassembled WGS sequence"/>
</dbReference>
<dbReference type="InterPro" id="IPR001841">
    <property type="entry name" value="Znf_RING"/>
</dbReference>
<protein>
    <recommendedName>
        <fullName evidence="6">RING-type domain-containing protein</fullName>
    </recommendedName>
</protein>
<feature type="region of interest" description="Disordered" evidence="5">
    <location>
        <begin position="438"/>
        <end position="484"/>
    </location>
</feature>
<name>A0AAV2RQA7_MEGNR</name>
<dbReference type="PANTHER" id="PTHR23041:SF78">
    <property type="entry name" value="E3 UBIQUITIN-PROTEIN LIGASE RNF4"/>
    <property type="match status" value="1"/>
</dbReference>
<feature type="compositionally biased region" description="Basic and acidic residues" evidence="5">
    <location>
        <begin position="92"/>
        <end position="114"/>
    </location>
</feature>
<gene>
    <name evidence="7" type="ORF">MNOR_LOCUS26284</name>
</gene>
<keyword evidence="1" id="KW-0479">Metal-binding</keyword>
<dbReference type="SUPFAM" id="SSF57850">
    <property type="entry name" value="RING/U-box"/>
    <property type="match status" value="1"/>
</dbReference>
<feature type="region of interest" description="Disordered" evidence="5">
    <location>
        <begin position="136"/>
        <end position="155"/>
    </location>
</feature>
<feature type="compositionally biased region" description="Low complexity" evidence="5">
    <location>
        <begin position="454"/>
        <end position="465"/>
    </location>
</feature>
<dbReference type="Pfam" id="PF13639">
    <property type="entry name" value="zf-RING_2"/>
    <property type="match status" value="1"/>
</dbReference>
<keyword evidence="3" id="KW-0862">Zinc</keyword>